<protein>
    <submittedName>
        <fullName evidence="11">Glycosyltransferase</fullName>
    </submittedName>
</protein>
<dbReference type="FunFam" id="3.90.550.10:FF:000079">
    <property type="entry name" value="Probable glycosyl transferase"/>
    <property type="match status" value="1"/>
</dbReference>
<keyword evidence="4 11" id="KW-0808">Transferase</keyword>
<evidence type="ECO:0000313" key="12">
    <source>
        <dbReference type="Proteomes" id="UP000285961"/>
    </source>
</evidence>
<evidence type="ECO:0000256" key="4">
    <source>
        <dbReference type="ARBA" id="ARBA00022679"/>
    </source>
</evidence>
<dbReference type="InterPro" id="IPR029044">
    <property type="entry name" value="Nucleotide-diphossugar_trans"/>
</dbReference>
<keyword evidence="3" id="KW-0328">Glycosyltransferase</keyword>
<proteinExistence type="inferred from homology"/>
<accession>A0A419EUM8</accession>
<dbReference type="InterPro" id="IPR001173">
    <property type="entry name" value="Glyco_trans_2-like"/>
</dbReference>
<comment type="similarity">
    <text evidence="8">Belongs to the glycosyltransferase 2 family. GtrB subfamily.</text>
</comment>
<dbReference type="EMBL" id="QZKI01000096">
    <property type="protein sequence ID" value="RJP67948.1"/>
    <property type="molecule type" value="Genomic_DNA"/>
</dbReference>
<dbReference type="AlphaFoldDB" id="A0A419EUM8"/>
<dbReference type="Pfam" id="PF00535">
    <property type="entry name" value="Glycos_transf_2"/>
    <property type="match status" value="1"/>
</dbReference>
<dbReference type="PANTHER" id="PTHR48090:SF1">
    <property type="entry name" value="PROPHAGE BACTOPRENOL GLUCOSYL TRANSFERASE HOMOLOG"/>
    <property type="match status" value="1"/>
</dbReference>
<evidence type="ECO:0000256" key="3">
    <source>
        <dbReference type="ARBA" id="ARBA00022676"/>
    </source>
</evidence>
<comment type="caution">
    <text evidence="11">The sequence shown here is derived from an EMBL/GenBank/DDBJ whole genome shotgun (WGS) entry which is preliminary data.</text>
</comment>
<reference evidence="11 12" key="1">
    <citation type="journal article" date="2017" name="ISME J.">
        <title>Energy and carbon metabolisms in a deep terrestrial subsurface fluid microbial community.</title>
        <authorList>
            <person name="Momper L."/>
            <person name="Jungbluth S.P."/>
            <person name="Lee M.D."/>
            <person name="Amend J.P."/>
        </authorList>
    </citation>
    <scope>NUCLEOTIDE SEQUENCE [LARGE SCALE GENOMIC DNA]</scope>
    <source>
        <strain evidence="11">SURF_17</strain>
    </source>
</reference>
<keyword evidence="6 9" id="KW-1133">Transmembrane helix</keyword>
<keyword evidence="2" id="KW-1003">Cell membrane</keyword>
<evidence type="ECO:0000256" key="1">
    <source>
        <dbReference type="ARBA" id="ARBA00004651"/>
    </source>
</evidence>
<feature type="transmembrane region" description="Helical" evidence="9">
    <location>
        <begin position="226"/>
        <end position="247"/>
    </location>
</feature>
<evidence type="ECO:0000256" key="2">
    <source>
        <dbReference type="ARBA" id="ARBA00022475"/>
    </source>
</evidence>
<dbReference type="PANTHER" id="PTHR48090">
    <property type="entry name" value="UNDECAPRENYL-PHOSPHATE 4-DEOXY-4-FORMAMIDO-L-ARABINOSE TRANSFERASE-RELATED"/>
    <property type="match status" value="1"/>
</dbReference>
<evidence type="ECO:0000259" key="10">
    <source>
        <dbReference type="Pfam" id="PF00535"/>
    </source>
</evidence>
<sequence>MISIVSPCFNEREVLPEFYARLTAAAEKWQEPFEVLLVDDGSFDGTWDLICGIHEKNPQWKAIRFSRNFGHQNAISAGIRYAQGDCVIIIDSDLQDPPEELHRFIAKWKEGREVVYGIRTKRKEGVFKRLCYDAFYKLIGRLANIDIPYGSGDFCLIDRRVADLLNSLPEQNRFVRGLRSWVGFRQEGIEYERSARAAGEAKYTFSKLCKLACDGIFSFSTQPLRIATYLGFAALFLALGGFVVLVLRPAFTGWTGGSGPQPVSAFASMALLMLFLGGVQLICVGILGEYLARIYDQVKGRPFWIVRETLGVSEAQKIQPPL</sequence>
<feature type="domain" description="Glycosyltransferase 2-like" evidence="10">
    <location>
        <begin position="3"/>
        <end position="162"/>
    </location>
</feature>
<name>A0A419EUM8_9BACT</name>
<comment type="subcellular location">
    <subcellularLocation>
        <location evidence="1">Cell membrane</location>
        <topology evidence="1">Multi-pass membrane protein</topology>
    </subcellularLocation>
</comment>
<dbReference type="Proteomes" id="UP000285961">
    <property type="component" value="Unassembled WGS sequence"/>
</dbReference>
<dbReference type="Gene3D" id="3.90.550.10">
    <property type="entry name" value="Spore Coat Polysaccharide Biosynthesis Protein SpsA, Chain A"/>
    <property type="match status" value="1"/>
</dbReference>
<feature type="transmembrane region" description="Helical" evidence="9">
    <location>
        <begin position="267"/>
        <end position="292"/>
    </location>
</feature>
<keyword evidence="7 9" id="KW-0472">Membrane</keyword>
<dbReference type="GO" id="GO:0016757">
    <property type="term" value="F:glycosyltransferase activity"/>
    <property type="evidence" value="ECO:0007669"/>
    <property type="project" value="UniProtKB-KW"/>
</dbReference>
<keyword evidence="5 9" id="KW-0812">Transmembrane</keyword>
<evidence type="ECO:0000256" key="9">
    <source>
        <dbReference type="SAM" id="Phobius"/>
    </source>
</evidence>
<gene>
    <name evidence="11" type="ORF">C4532_13780</name>
</gene>
<evidence type="ECO:0000256" key="5">
    <source>
        <dbReference type="ARBA" id="ARBA00022692"/>
    </source>
</evidence>
<dbReference type="InterPro" id="IPR050256">
    <property type="entry name" value="Glycosyltransferase_2"/>
</dbReference>
<dbReference type="GO" id="GO:0005886">
    <property type="term" value="C:plasma membrane"/>
    <property type="evidence" value="ECO:0007669"/>
    <property type="project" value="UniProtKB-SubCell"/>
</dbReference>
<organism evidence="11 12">
    <name type="scientific">Candidatus Abyssobacteria bacterium SURF_17</name>
    <dbReference type="NCBI Taxonomy" id="2093361"/>
    <lineage>
        <taxon>Bacteria</taxon>
        <taxon>Pseudomonadati</taxon>
        <taxon>Candidatus Hydrogenedentota</taxon>
        <taxon>Candidatus Abyssobacteria</taxon>
    </lineage>
</organism>
<dbReference type="SUPFAM" id="SSF53448">
    <property type="entry name" value="Nucleotide-diphospho-sugar transferases"/>
    <property type="match status" value="1"/>
</dbReference>
<evidence type="ECO:0000313" key="11">
    <source>
        <dbReference type="EMBL" id="RJP67948.1"/>
    </source>
</evidence>
<evidence type="ECO:0000256" key="6">
    <source>
        <dbReference type="ARBA" id="ARBA00022989"/>
    </source>
</evidence>
<evidence type="ECO:0000256" key="8">
    <source>
        <dbReference type="ARBA" id="ARBA00038152"/>
    </source>
</evidence>
<dbReference type="CDD" id="cd04187">
    <property type="entry name" value="DPM1_like_bac"/>
    <property type="match status" value="1"/>
</dbReference>
<evidence type="ECO:0000256" key="7">
    <source>
        <dbReference type="ARBA" id="ARBA00023136"/>
    </source>
</evidence>